<dbReference type="EMBL" id="BMVW01000002">
    <property type="protein sequence ID" value="GGY97229.1"/>
    <property type="molecule type" value="Genomic_DNA"/>
</dbReference>
<dbReference type="GO" id="GO:0005737">
    <property type="term" value="C:cytoplasm"/>
    <property type="evidence" value="ECO:0007669"/>
    <property type="project" value="TreeGrafter"/>
</dbReference>
<dbReference type="Proteomes" id="UP000622166">
    <property type="component" value="Unassembled WGS sequence"/>
</dbReference>
<dbReference type="Pfam" id="PF16653">
    <property type="entry name" value="Sacchrp_dh_C"/>
    <property type="match status" value="1"/>
</dbReference>
<dbReference type="SUPFAM" id="SSF55347">
    <property type="entry name" value="Glyceraldehyde-3-phosphate dehydrogenase-like, C-terminal domain"/>
    <property type="match status" value="1"/>
</dbReference>
<evidence type="ECO:0000256" key="1">
    <source>
        <dbReference type="ARBA" id="ARBA00023002"/>
    </source>
</evidence>
<dbReference type="AlphaFoldDB" id="A0A918PBM2"/>
<dbReference type="InterPro" id="IPR051168">
    <property type="entry name" value="AASS"/>
</dbReference>
<dbReference type="GO" id="GO:0004753">
    <property type="term" value="F:saccharopine dehydrogenase activity"/>
    <property type="evidence" value="ECO:0007669"/>
    <property type="project" value="TreeGrafter"/>
</dbReference>
<dbReference type="RefSeq" id="WP_189856545.1">
    <property type="nucleotide sequence ID" value="NZ_BMVW01000002.1"/>
</dbReference>
<proteinExistence type="predicted"/>
<evidence type="ECO:0000313" key="5">
    <source>
        <dbReference type="Proteomes" id="UP000622166"/>
    </source>
</evidence>
<feature type="domain" description="Saccharopine dehydrogenase NADP binding" evidence="2">
    <location>
        <begin position="12"/>
        <end position="122"/>
    </location>
</feature>
<dbReference type="InterPro" id="IPR036291">
    <property type="entry name" value="NAD(P)-bd_dom_sf"/>
</dbReference>
<dbReference type="PANTHER" id="PTHR11133">
    <property type="entry name" value="SACCHAROPINE DEHYDROGENASE"/>
    <property type="match status" value="1"/>
</dbReference>
<reference evidence="4" key="2">
    <citation type="submission" date="2020-09" db="EMBL/GenBank/DDBJ databases">
        <authorList>
            <person name="Sun Q."/>
            <person name="Ohkuma M."/>
        </authorList>
    </citation>
    <scope>NUCLEOTIDE SEQUENCE</scope>
    <source>
        <strain evidence="4">JCM 4815</strain>
    </source>
</reference>
<dbReference type="Gene3D" id="3.40.50.720">
    <property type="entry name" value="NAD(P)-binding Rossmann-like Domain"/>
    <property type="match status" value="1"/>
</dbReference>
<accession>A0A918PBM2</accession>
<keyword evidence="1" id="KW-0560">Oxidoreductase</keyword>
<organism evidence="4 5">
    <name type="scientific">Streptomyces poonensis</name>
    <dbReference type="NCBI Taxonomy" id="68255"/>
    <lineage>
        <taxon>Bacteria</taxon>
        <taxon>Bacillati</taxon>
        <taxon>Actinomycetota</taxon>
        <taxon>Actinomycetes</taxon>
        <taxon>Kitasatosporales</taxon>
        <taxon>Streptomycetaceae</taxon>
        <taxon>Streptomyces</taxon>
    </lineage>
</organism>
<comment type="caution">
    <text evidence="4">The sequence shown here is derived from an EMBL/GenBank/DDBJ whole genome shotgun (WGS) entry which is preliminary data.</text>
</comment>
<evidence type="ECO:0008006" key="6">
    <source>
        <dbReference type="Google" id="ProtNLM"/>
    </source>
</evidence>
<dbReference type="Pfam" id="PF03435">
    <property type="entry name" value="Sacchrp_dh_NADP"/>
    <property type="match status" value="1"/>
</dbReference>
<dbReference type="InterPro" id="IPR005097">
    <property type="entry name" value="Sacchrp_dh_NADP-bd"/>
</dbReference>
<protein>
    <recommendedName>
        <fullName evidence="6">Saccharopine dehydrogenase</fullName>
    </recommendedName>
</protein>
<dbReference type="InterPro" id="IPR032095">
    <property type="entry name" value="Sacchrp_dh-like_C"/>
</dbReference>
<evidence type="ECO:0000259" key="3">
    <source>
        <dbReference type="Pfam" id="PF16653"/>
    </source>
</evidence>
<gene>
    <name evidence="4" type="ORF">GCM10010365_14570</name>
</gene>
<evidence type="ECO:0000259" key="2">
    <source>
        <dbReference type="Pfam" id="PF03435"/>
    </source>
</evidence>
<name>A0A918PBM2_9ACTN</name>
<evidence type="ECO:0000313" key="4">
    <source>
        <dbReference type="EMBL" id="GGY97229.1"/>
    </source>
</evidence>
<dbReference type="Gene3D" id="3.30.360.10">
    <property type="entry name" value="Dihydrodipicolinate Reductase, domain 2"/>
    <property type="match status" value="1"/>
</dbReference>
<sequence length="386" mass="41128">MTEPTTPTGRVHWIGTGMSTGSGLGLVCEGTSTVLWGRTSEKAEACLARLGLEGKAETRAYDTSALAAELAAGDIVVSMLPATMHPALVELALDNDAHFVCSSYVSPGIRAHADAAAERGSVLLTEIGLDPGIDHLLAHELVRKARAATGDRPATVRFTSYCGSNPAEPNDFRYRFSWAPRGVLTALLTPARLIDGGAEKEVARPWEAVTSRFVGDESFEVYPNRDSVPFLDTYAFPAHWDVETFVRGTLRLDGWSEAWKPVFAELAEVGDDRITDLAAELAARHPTTATDHDRVVMSVKLEVRTDAGTAWSGEYVLDAVGDEQESVTARLVSVPLACGILDVAAGRTAPGLHQAADSPETIGRWLAFLRDHGITTAFSATGGTGA</sequence>
<keyword evidence="5" id="KW-1185">Reference proteome</keyword>
<dbReference type="GO" id="GO:0019878">
    <property type="term" value="P:lysine biosynthetic process via aminoadipic acid"/>
    <property type="evidence" value="ECO:0007669"/>
    <property type="project" value="TreeGrafter"/>
</dbReference>
<dbReference type="PANTHER" id="PTHR11133:SF22">
    <property type="entry name" value="ALPHA-AMINOADIPIC SEMIALDEHYDE SYNTHASE, MITOCHONDRIAL"/>
    <property type="match status" value="1"/>
</dbReference>
<feature type="domain" description="Saccharopine dehydrogenase-like C-terminal" evidence="3">
    <location>
        <begin position="128"/>
        <end position="374"/>
    </location>
</feature>
<reference evidence="4" key="1">
    <citation type="journal article" date="2014" name="Int. J. Syst. Evol. Microbiol.">
        <title>Complete genome sequence of Corynebacterium casei LMG S-19264T (=DSM 44701T), isolated from a smear-ripened cheese.</title>
        <authorList>
            <consortium name="US DOE Joint Genome Institute (JGI-PGF)"/>
            <person name="Walter F."/>
            <person name="Albersmeier A."/>
            <person name="Kalinowski J."/>
            <person name="Ruckert C."/>
        </authorList>
    </citation>
    <scope>NUCLEOTIDE SEQUENCE</scope>
    <source>
        <strain evidence="4">JCM 4815</strain>
    </source>
</reference>
<dbReference type="SUPFAM" id="SSF51735">
    <property type="entry name" value="NAD(P)-binding Rossmann-fold domains"/>
    <property type="match status" value="1"/>
</dbReference>